<evidence type="ECO:0000313" key="3">
    <source>
        <dbReference type="Proteomes" id="UP001151699"/>
    </source>
</evidence>
<evidence type="ECO:0000256" key="1">
    <source>
        <dbReference type="SAM" id="MobiDB-lite"/>
    </source>
</evidence>
<feature type="non-terminal residue" evidence="2">
    <location>
        <position position="113"/>
    </location>
</feature>
<dbReference type="EMBL" id="WJQU01000002">
    <property type="protein sequence ID" value="KAJ6643698.1"/>
    <property type="molecule type" value="Genomic_DNA"/>
</dbReference>
<evidence type="ECO:0000313" key="2">
    <source>
        <dbReference type="EMBL" id="KAJ6643698.1"/>
    </source>
</evidence>
<feature type="region of interest" description="Disordered" evidence="1">
    <location>
        <begin position="1"/>
        <end position="56"/>
    </location>
</feature>
<proteinExistence type="predicted"/>
<keyword evidence="3" id="KW-1185">Reference proteome</keyword>
<name>A0A9Q0N512_9DIPT</name>
<sequence length="113" mass="12259">MDESGAKRAKIDTTQETNTSDSETNETTPSCSAAATLPKATVGPSSSGYNAETRERCRTSIPLGVDSDEMYSDHEMKVAGVKINKFRKSNRVYRVRPFSDSSSDDELTSNANA</sequence>
<comment type="caution">
    <text evidence="2">The sequence shown here is derived from an EMBL/GenBank/DDBJ whole genome shotgun (WGS) entry which is preliminary data.</text>
</comment>
<organism evidence="2 3">
    <name type="scientific">Pseudolycoriella hygida</name>
    <dbReference type="NCBI Taxonomy" id="35572"/>
    <lineage>
        <taxon>Eukaryota</taxon>
        <taxon>Metazoa</taxon>
        <taxon>Ecdysozoa</taxon>
        <taxon>Arthropoda</taxon>
        <taxon>Hexapoda</taxon>
        <taxon>Insecta</taxon>
        <taxon>Pterygota</taxon>
        <taxon>Neoptera</taxon>
        <taxon>Endopterygota</taxon>
        <taxon>Diptera</taxon>
        <taxon>Nematocera</taxon>
        <taxon>Sciaroidea</taxon>
        <taxon>Sciaridae</taxon>
        <taxon>Pseudolycoriella</taxon>
    </lineage>
</organism>
<feature type="compositionally biased region" description="Basic and acidic residues" evidence="1">
    <location>
        <begin position="1"/>
        <end position="13"/>
    </location>
</feature>
<feature type="compositionally biased region" description="Low complexity" evidence="1">
    <location>
        <begin position="14"/>
        <end position="28"/>
    </location>
</feature>
<gene>
    <name evidence="2" type="ORF">Bhyg_08663</name>
</gene>
<protein>
    <submittedName>
        <fullName evidence="2">Uncharacterized protein</fullName>
    </submittedName>
</protein>
<dbReference type="AlphaFoldDB" id="A0A9Q0N512"/>
<dbReference type="Proteomes" id="UP001151699">
    <property type="component" value="Chromosome B"/>
</dbReference>
<accession>A0A9Q0N512</accession>
<reference evidence="2" key="1">
    <citation type="submission" date="2022-07" db="EMBL/GenBank/DDBJ databases">
        <authorList>
            <person name="Trinca V."/>
            <person name="Uliana J.V.C."/>
            <person name="Torres T.T."/>
            <person name="Ward R.J."/>
            <person name="Monesi N."/>
        </authorList>
    </citation>
    <scope>NUCLEOTIDE SEQUENCE</scope>
    <source>
        <strain evidence="2">HSMRA1968</strain>
        <tissue evidence="2">Whole embryos</tissue>
    </source>
</reference>